<evidence type="ECO:0000256" key="1">
    <source>
        <dbReference type="ARBA" id="ARBA00022723"/>
    </source>
</evidence>
<name>A0AAD3H6X6_9STRA</name>
<dbReference type="SUPFAM" id="SSF48452">
    <property type="entry name" value="TPR-like"/>
    <property type="match status" value="1"/>
</dbReference>
<dbReference type="InterPro" id="IPR002893">
    <property type="entry name" value="Znf_MYND"/>
</dbReference>
<proteinExistence type="predicted"/>
<evidence type="ECO:0000256" key="3">
    <source>
        <dbReference type="ARBA" id="ARBA00022833"/>
    </source>
</evidence>
<dbReference type="EMBL" id="BLLK01000045">
    <property type="protein sequence ID" value="GFH52501.1"/>
    <property type="molecule type" value="Genomic_DNA"/>
</dbReference>
<evidence type="ECO:0000256" key="2">
    <source>
        <dbReference type="ARBA" id="ARBA00022771"/>
    </source>
</evidence>
<comment type="caution">
    <text evidence="6">The sequence shown here is derived from an EMBL/GenBank/DDBJ whole genome shotgun (WGS) entry which is preliminary data.</text>
</comment>
<dbReference type="Pfam" id="PF01753">
    <property type="entry name" value="zf-MYND"/>
    <property type="match status" value="1"/>
</dbReference>
<dbReference type="GO" id="GO:0008270">
    <property type="term" value="F:zinc ion binding"/>
    <property type="evidence" value="ECO:0007669"/>
    <property type="project" value="UniProtKB-KW"/>
</dbReference>
<dbReference type="InterPro" id="IPR024119">
    <property type="entry name" value="TF_DEAF-1"/>
</dbReference>
<dbReference type="InterPro" id="IPR011990">
    <property type="entry name" value="TPR-like_helical_dom_sf"/>
</dbReference>
<dbReference type="PROSITE" id="PS50865">
    <property type="entry name" value="ZF_MYND_2"/>
    <property type="match status" value="1"/>
</dbReference>
<dbReference type="Gene3D" id="6.10.140.2220">
    <property type="match status" value="1"/>
</dbReference>
<sequence length="712" mass="80223">MSRKQWTNQMRTKSQVDVNNLHQYRHVPLAPKTSDPEALNLDEASDIFQIGVKNARDGDLKAACPQIATAFLLDGRSVNFVPMLPPGSSEELQLLVVDAMLLYKLVELDHVGLGSNVIKVMLGQYLGHIPGEGQTMIAAAVKSIDWLIGVLEKQPFIEHPDSGILGGCLTRAVLYYLRSSFQMSLGNMKRAIKDLSSSLKCDPSYTRARDARASLWASNNMKNNGVVHREYLRIVKESHPDCRAMEVSYAWLALTTLRDPTLGTLAEAKEYYKKSIQASIRQQEIYGEKSYREPPSVSLLKSEFEKLRTDPTATKMREDLDKLAATKSESGDSVLKVMEVVNEDKKHLCLTCGKQEQDDGSKLMKCARCKSVSYCSRECQVKDWKEHKSYCKIATTKSEEEKDAIDQPSVRLDPLKNLSLGEKAPNPEDLKAKEPLDQIVSASHATYRLLQALRKLDSAYGKFFAKWWHGLKPKQRENALLEVTNKTLARNQVSFKFVATALNNNPGSGHGLFEYNIETLSGKCECAGACSHHFDDFLLHEVHEWVNNTNARVQEHLELVSDLKKRNIFPDLFQGELSIMVPEEDGWRMNEPMAFTDACPKDEKDKYYKYIEEGKVLDGSVGLYTIFRRNHALGLLIKLYDKYQHDVRRVISTYPYEAIMGCNHCGRSCESDSAVNCKTCVIGWFCCQGCMNAANHKRCPVGIQCDSAVIFS</sequence>
<dbReference type="Gene3D" id="1.25.40.10">
    <property type="entry name" value="Tetratricopeptide repeat domain"/>
    <property type="match status" value="1"/>
</dbReference>
<evidence type="ECO:0000259" key="5">
    <source>
        <dbReference type="PROSITE" id="PS50865"/>
    </source>
</evidence>
<dbReference type="GO" id="GO:0005634">
    <property type="term" value="C:nucleus"/>
    <property type="evidence" value="ECO:0007669"/>
    <property type="project" value="TreeGrafter"/>
</dbReference>
<keyword evidence="7" id="KW-1185">Reference proteome</keyword>
<gene>
    <name evidence="6" type="ORF">CTEN210_08977</name>
</gene>
<dbReference type="Proteomes" id="UP001054902">
    <property type="component" value="Unassembled WGS sequence"/>
</dbReference>
<dbReference type="AlphaFoldDB" id="A0AAD3H6X6"/>
<evidence type="ECO:0000313" key="6">
    <source>
        <dbReference type="EMBL" id="GFH52501.1"/>
    </source>
</evidence>
<keyword evidence="3" id="KW-0862">Zinc</keyword>
<keyword evidence="2 4" id="KW-0863">Zinc-finger</keyword>
<accession>A0AAD3H6X6</accession>
<feature type="domain" description="MYND-type" evidence="5">
    <location>
        <begin position="349"/>
        <end position="391"/>
    </location>
</feature>
<dbReference type="GO" id="GO:0000981">
    <property type="term" value="F:DNA-binding transcription factor activity, RNA polymerase II-specific"/>
    <property type="evidence" value="ECO:0007669"/>
    <property type="project" value="TreeGrafter"/>
</dbReference>
<evidence type="ECO:0000256" key="4">
    <source>
        <dbReference type="PROSITE-ProRule" id="PRU00134"/>
    </source>
</evidence>
<organism evidence="6 7">
    <name type="scientific">Chaetoceros tenuissimus</name>
    <dbReference type="NCBI Taxonomy" id="426638"/>
    <lineage>
        <taxon>Eukaryota</taxon>
        <taxon>Sar</taxon>
        <taxon>Stramenopiles</taxon>
        <taxon>Ochrophyta</taxon>
        <taxon>Bacillariophyta</taxon>
        <taxon>Coscinodiscophyceae</taxon>
        <taxon>Chaetocerotophycidae</taxon>
        <taxon>Chaetocerotales</taxon>
        <taxon>Chaetocerotaceae</taxon>
        <taxon>Chaetoceros</taxon>
    </lineage>
</organism>
<protein>
    <recommendedName>
        <fullName evidence="5">MYND-type domain-containing protein</fullName>
    </recommendedName>
</protein>
<reference evidence="6 7" key="1">
    <citation type="journal article" date="2021" name="Sci. Rep.">
        <title>The genome of the diatom Chaetoceros tenuissimus carries an ancient integrated fragment of an extant virus.</title>
        <authorList>
            <person name="Hongo Y."/>
            <person name="Kimura K."/>
            <person name="Takaki Y."/>
            <person name="Yoshida Y."/>
            <person name="Baba S."/>
            <person name="Kobayashi G."/>
            <person name="Nagasaki K."/>
            <person name="Hano T."/>
            <person name="Tomaru Y."/>
        </authorList>
    </citation>
    <scope>NUCLEOTIDE SEQUENCE [LARGE SCALE GENOMIC DNA]</scope>
    <source>
        <strain evidence="6 7">NIES-3715</strain>
    </source>
</reference>
<dbReference type="SUPFAM" id="SSF144232">
    <property type="entry name" value="HIT/MYND zinc finger-like"/>
    <property type="match status" value="1"/>
</dbReference>
<dbReference type="PANTHER" id="PTHR10237:SF14">
    <property type="entry name" value="MYND-TYPE DOMAIN-CONTAINING PROTEIN"/>
    <property type="match status" value="1"/>
</dbReference>
<evidence type="ECO:0000313" key="7">
    <source>
        <dbReference type="Proteomes" id="UP001054902"/>
    </source>
</evidence>
<dbReference type="PANTHER" id="PTHR10237">
    <property type="entry name" value="DEFORMED EPIDERMAL AUTOREGULATORY FACTOR 1 HOMOLOG SUPPRESSIN"/>
    <property type="match status" value="1"/>
</dbReference>
<keyword evidence="1" id="KW-0479">Metal-binding</keyword>